<dbReference type="InterPro" id="IPR029045">
    <property type="entry name" value="ClpP/crotonase-like_dom_sf"/>
</dbReference>
<dbReference type="PANTHER" id="PTHR43802">
    <property type="entry name" value="ENOYL-COA HYDRATASE"/>
    <property type="match status" value="1"/>
</dbReference>
<name>A0ABW1ABE3_9ACTN</name>
<dbReference type="NCBIfam" id="NF006108">
    <property type="entry name" value="PRK08259.1"/>
    <property type="match status" value="1"/>
</dbReference>
<reference evidence="3" key="1">
    <citation type="journal article" date="2019" name="Int. J. Syst. Evol. Microbiol.">
        <title>The Global Catalogue of Microorganisms (GCM) 10K type strain sequencing project: providing services to taxonomists for standard genome sequencing and annotation.</title>
        <authorList>
            <consortium name="The Broad Institute Genomics Platform"/>
            <consortium name="The Broad Institute Genome Sequencing Center for Infectious Disease"/>
            <person name="Wu L."/>
            <person name="Ma J."/>
        </authorList>
    </citation>
    <scope>NUCLEOTIDE SEQUENCE [LARGE SCALE GENOMIC DNA]</scope>
    <source>
        <strain evidence="3">KCTC 42087</strain>
    </source>
</reference>
<gene>
    <name evidence="2" type="ORF">ACFPZN_35725</name>
</gene>
<organism evidence="2 3">
    <name type="scientific">Actinomadura rugatobispora</name>
    <dbReference type="NCBI Taxonomy" id="1994"/>
    <lineage>
        <taxon>Bacteria</taxon>
        <taxon>Bacillati</taxon>
        <taxon>Actinomycetota</taxon>
        <taxon>Actinomycetes</taxon>
        <taxon>Streptosporangiales</taxon>
        <taxon>Thermomonosporaceae</taxon>
        <taxon>Actinomadura</taxon>
    </lineage>
</organism>
<keyword evidence="3" id="KW-1185">Reference proteome</keyword>
<dbReference type="PANTHER" id="PTHR43802:SF1">
    <property type="entry name" value="IP11341P-RELATED"/>
    <property type="match status" value="1"/>
</dbReference>
<evidence type="ECO:0000256" key="1">
    <source>
        <dbReference type="ARBA" id="ARBA00005254"/>
    </source>
</evidence>
<dbReference type="EMBL" id="JBHSON010000061">
    <property type="protein sequence ID" value="MFC5750998.1"/>
    <property type="molecule type" value="Genomic_DNA"/>
</dbReference>
<dbReference type="CDD" id="cd06558">
    <property type="entry name" value="crotonase-like"/>
    <property type="match status" value="1"/>
</dbReference>
<accession>A0ABW1ABE3</accession>
<dbReference type="Gene3D" id="1.10.287.2460">
    <property type="match status" value="1"/>
</dbReference>
<comment type="similarity">
    <text evidence="1">Belongs to the enoyl-CoA hydratase/isomerase family.</text>
</comment>
<dbReference type="Proteomes" id="UP001596074">
    <property type="component" value="Unassembled WGS sequence"/>
</dbReference>
<dbReference type="Gene3D" id="3.90.226.10">
    <property type="entry name" value="2-enoyl-CoA Hydratase, Chain A, domain 1"/>
    <property type="match status" value="1"/>
</dbReference>
<dbReference type="InterPro" id="IPR001753">
    <property type="entry name" value="Enoyl-CoA_hydra/iso"/>
</dbReference>
<dbReference type="Pfam" id="PF00378">
    <property type="entry name" value="ECH_1"/>
    <property type="match status" value="1"/>
</dbReference>
<evidence type="ECO:0000313" key="2">
    <source>
        <dbReference type="EMBL" id="MFC5750998.1"/>
    </source>
</evidence>
<comment type="caution">
    <text evidence="2">The sequence shown here is derived from an EMBL/GenBank/DDBJ whole genome shotgun (WGS) entry which is preliminary data.</text>
</comment>
<dbReference type="SUPFAM" id="SSF52096">
    <property type="entry name" value="ClpP/crotonase"/>
    <property type="match status" value="1"/>
</dbReference>
<evidence type="ECO:0000313" key="3">
    <source>
        <dbReference type="Proteomes" id="UP001596074"/>
    </source>
</evidence>
<sequence length="266" mass="26953">MATVVIGQDGPVTLVGIDRPERRNAVDRATAEALAEAFRAFDADPDAAVAVLYGAGGTFCAGADLHALTAGNGNRAAPDGDGPMGPTRMALSKPVIAAVGGHAVAGGLELALWADLRVADETAVFGVYCRRWGVPLIDGGTVRLPRLIGQSRAMDMILTGRPVDAAEAYAIGLANRLVPAGGALEAARGLAAEIAAFPQACLRNDRASVLEQHGLDEAAALAAEFRHGQASLAAGALDGAARFAAGAGRHGSFDGSFDHGGGERPD</sequence>
<proteinExistence type="inferred from homology"/>
<protein>
    <submittedName>
        <fullName evidence="2">Crotonase/enoyl-CoA hydratase family protein</fullName>
    </submittedName>
</protein>
<dbReference type="RefSeq" id="WP_378286859.1">
    <property type="nucleotide sequence ID" value="NZ_JBHSON010000061.1"/>
</dbReference>